<dbReference type="Proteomes" id="UP000886523">
    <property type="component" value="Unassembled WGS sequence"/>
</dbReference>
<accession>A0A9P6AUY0</accession>
<dbReference type="EMBL" id="MU128986">
    <property type="protein sequence ID" value="KAF9512443.1"/>
    <property type="molecule type" value="Genomic_DNA"/>
</dbReference>
<feature type="non-terminal residue" evidence="2">
    <location>
        <position position="90"/>
    </location>
</feature>
<protein>
    <submittedName>
        <fullName evidence="2">Uncharacterized protein</fullName>
    </submittedName>
</protein>
<sequence>MMTHQMKTRSDAKPYEPHTHYHGCVGLGYHLNHPPNESLPPLGNHNTPGKQEPQTRPAQEHPPDKTREWEHTMQDCRDPRRATHPPKWVC</sequence>
<evidence type="ECO:0000313" key="2">
    <source>
        <dbReference type="EMBL" id="KAF9512443.1"/>
    </source>
</evidence>
<dbReference type="AlphaFoldDB" id="A0A9P6AUY0"/>
<comment type="caution">
    <text evidence="2">The sequence shown here is derived from an EMBL/GenBank/DDBJ whole genome shotgun (WGS) entry which is preliminary data.</text>
</comment>
<feature type="compositionally biased region" description="Basic and acidic residues" evidence="1">
    <location>
        <begin position="8"/>
        <end position="19"/>
    </location>
</feature>
<feature type="compositionally biased region" description="Basic and acidic residues" evidence="1">
    <location>
        <begin position="58"/>
        <end position="81"/>
    </location>
</feature>
<name>A0A9P6AUY0_9AGAM</name>
<feature type="region of interest" description="Disordered" evidence="1">
    <location>
        <begin position="1"/>
        <end position="90"/>
    </location>
</feature>
<keyword evidence="3" id="KW-1185">Reference proteome</keyword>
<feature type="compositionally biased region" description="Polar residues" evidence="1">
    <location>
        <begin position="44"/>
        <end position="57"/>
    </location>
</feature>
<evidence type="ECO:0000256" key="1">
    <source>
        <dbReference type="SAM" id="MobiDB-lite"/>
    </source>
</evidence>
<gene>
    <name evidence="2" type="ORF">BS47DRAFT_1345360</name>
</gene>
<proteinExistence type="predicted"/>
<organism evidence="2 3">
    <name type="scientific">Hydnum rufescens UP504</name>
    <dbReference type="NCBI Taxonomy" id="1448309"/>
    <lineage>
        <taxon>Eukaryota</taxon>
        <taxon>Fungi</taxon>
        <taxon>Dikarya</taxon>
        <taxon>Basidiomycota</taxon>
        <taxon>Agaricomycotina</taxon>
        <taxon>Agaricomycetes</taxon>
        <taxon>Cantharellales</taxon>
        <taxon>Hydnaceae</taxon>
        <taxon>Hydnum</taxon>
    </lineage>
</organism>
<evidence type="ECO:0000313" key="3">
    <source>
        <dbReference type="Proteomes" id="UP000886523"/>
    </source>
</evidence>
<reference evidence="2" key="1">
    <citation type="journal article" date="2020" name="Nat. Commun.">
        <title>Large-scale genome sequencing of mycorrhizal fungi provides insights into the early evolution of symbiotic traits.</title>
        <authorList>
            <person name="Miyauchi S."/>
            <person name="Kiss E."/>
            <person name="Kuo A."/>
            <person name="Drula E."/>
            <person name="Kohler A."/>
            <person name="Sanchez-Garcia M."/>
            <person name="Morin E."/>
            <person name="Andreopoulos B."/>
            <person name="Barry K.W."/>
            <person name="Bonito G."/>
            <person name="Buee M."/>
            <person name="Carver A."/>
            <person name="Chen C."/>
            <person name="Cichocki N."/>
            <person name="Clum A."/>
            <person name="Culley D."/>
            <person name="Crous P.W."/>
            <person name="Fauchery L."/>
            <person name="Girlanda M."/>
            <person name="Hayes R.D."/>
            <person name="Keri Z."/>
            <person name="LaButti K."/>
            <person name="Lipzen A."/>
            <person name="Lombard V."/>
            <person name="Magnuson J."/>
            <person name="Maillard F."/>
            <person name="Murat C."/>
            <person name="Nolan M."/>
            <person name="Ohm R.A."/>
            <person name="Pangilinan J."/>
            <person name="Pereira M.F."/>
            <person name="Perotto S."/>
            <person name="Peter M."/>
            <person name="Pfister S."/>
            <person name="Riley R."/>
            <person name="Sitrit Y."/>
            <person name="Stielow J.B."/>
            <person name="Szollosi G."/>
            <person name="Zifcakova L."/>
            <person name="Stursova M."/>
            <person name="Spatafora J.W."/>
            <person name="Tedersoo L."/>
            <person name="Vaario L.M."/>
            <person name="Yamada A."/>
            <person name="Yan M."/>
            <person name="Wang P."/>
            <person name="Xu J."/>
            <person name="Bruns T."/>
            <person name="Baldrian P."/>
            <person name="Vilgalys R."/>
            <person name="Dunand C."/>
            <person name="Henrissat B."/>
            <person name="Grigoriev I.V."/>
            <person name="Hibbett D."/>
            <person name="Nagy L.G."/>
            <person name="Martin F.M."/>
        </authorList>
    </citation>
    <scope>NUCLEOTIDE SEQUENCE</scope>
    <source>
        <strain evidence="2">UP504</strain>
    </source>
</reference>